<proteinExistence type="predicted"/>
<protein>
    <submittedName>
        <fullName evidence="1">Uncharacterized protein</fullName>
    </submittedName>
</protein>
<reference evidence="1" key="1">
    <citation type="submission" date="2014-05" db="EMBL/GenBank/DDBJ databases">
        <authorList>
            <person name="Chronopoulou M."/>
        </authorList>
    </citation>
    <scope>NUCLEOTIDE SEQUENCE</scope>
    <source>
        <tissue evidence="1">Whole organism</tissue>
    </source>
</reference>
<organism evidence="1">
    <name type="scientific">Lepeophtheirus salmonis</name>
    <name type="common">Salmon louse</name>
    <name type="synonym">Caligus salmonis</name>
    <dbReference type="NCBI Taxonomy" id="72036"/>
    <lineage>
        <taxon>Eukaryota</taxon>
        <taxon>Metazoa</taxon>
        <taxon>Ecdysozoa</taxon>
        <taxon>Arthropoda</taxon>
        <taxon>Crustacea</taxon>
        <taxon>Multicrustacea</taxon>
        <taxon>Hexanauplia</taxon>
        <taxon>Copepoda</taxon>
        <taxon>Siphonostomatoida</taxon>
        <taxon>Caligidae</taxon>
        <taxon>Lepeophtheirus</taxon>
    </lineage>
</organism>
<dbReference type="EMBL" id="HACA01013092">
    <property type="protein sequence ID" value="CDW30453.1"/>
    <property type="molecule type" value="Transcribed_RNA"/>
</dbReference>
<sequence length="30" mass="3564">MTCTFNIFLDHFFSKCLFQHKMSFGILHLG</sequence>
<evidence type="ECO:0000313" key="1">
    <source>
        <dbReference type="EMBL" id="CDW30455.1"/>
    </source>
</evidence>
<dbReference type="EMBL" id="HACA01013094">
    <property type="protein sequence ID" value="CDW30455.1"/>
    <property type="molecule type" value="Transcribed_RNA"/>
</dbReference>
<name>A0A0K2TX93_LEPSM</name>
<dbReference type="AlphaFoldDB" id="A0A0K2TX93"/>
<accession>A0A0K2TX93</accession>
<dbReference type="EMBL" id="HACA01013093">
    <property type="protein sequence ID" value="CDW30454.1"/>
    <property type="molecule type" value="Transcribed_RNA"/>
</dbReference>